<feature type="transmembrane region" description="Helical" evidence="7">
    <location>
        <begin position="436"/>
        <end position="458"/>
    </location>
</feature>
<dbReference type="Proteomes" id="UP001287286">
    <property type="component" value="Unassembled WGS sequence"/>
</dbReference>
<dbReference type="FunFam" id="1.20.1250.20:FF:000013">
    <property type="entry name" value="MFS general substrate transporter"/>
    <property type="match status" value="1"/>
</dbReference>
<feature type="transmembrane region" description="Helical" evidence="7">
    <location>
        <begin position="346"/>
        <end position="365"/>
    </location>
</feature>
<feature type="transmembrane region" description="Helical" evidence="7">
    <location>
        <begin position="174"/>
        <end position="195"/>
    </location>
</feature>
<dbReference type="Pfam" id="PF07690">
    <property type="entry name" value="MFS_1"/>
    <property type="match status" value="1"/>
</dbReference>
<dbReference type="InterPro" id="IPR036259">
    <property type="entry name" value="MFS_trans_sf"/>
</dbReference>
<comment type="caution">
    <text evidence="10">The sequence shown here is derived from an EMBL/GenBank/DDBJ whole genome shotgun (WGS) entry which is preliminary data.</text>
</comment>
<organism evidence="10 11">
    <name type="scientific">Purpureocillium lilacinum</name>
    <name type="common">Paecilomyces lilacinus</name>
    <dbReference type="NCBI Taxonomy" id="33203"/>
    <lineage>
        <taxon>Eukaryota</taxon>
        <taxon>Fungi</taxon>
        <taxon>Dikarya</taxon>
        <taxon>Ascomycota</taxon>
        <taxon>Pezizomycotina</taxon>
        <taxon>Sordariomycetes</taxon>
        <taxon>Hypocreomycetidae</taxon>
        <taxon>Hypocreales</taxon>
        <taxon>Ophiocordycipitaceae</taxon>
        <taxon>Purpureocillium</taxon>
    </lineage>
</organism>
<reference evidence="10" key="1">
    <citation type="submission" date="2015-05" db="EMBL/GenBank/DDBJ databases">
        <authorList>
            <person name="Wang D.B."/>
            <person name="Wang M."/>
        </authorList>
    </citation>
    <scope>NUCLEOTIDE SEQUENCE</scope>
    <source>
        <strain evidence="10">36-1</strain>
    </source>
</reference>
<feature type="transmembrane region" description="Helical" evidence="7">
    <location>
        <begin position="207"/>
        <end position="229"/>
    </location>
</feature>
<reference evidence="9" key="3">
    <citation type="submission" date="2023-11" db="EMBL/GenBank/DDBJ databases">
        <authorList>
            <person name="Beijen E."/>
            <person name="Ohm R.A."/>
        </authorList>
    </citation>
    <scope>NUCLEOTIDE SEQUENCE</scope>
    <source>
        <strain evidence="9">CBS 150709</strain>
    </source>
</reference>
<gene>
    <name evidence="10" type="ORF">PCL_10954</name>
    <name evidence="9" type="ORF">Purlil1_10183</name>
</gene>
<dbReference type="Proteomes" id="UP000245956">
    <property type="component" value="Unassembled WGS sequence"/>
</dbReference>
<keyword evidence="12" id="KW-1185">Reference proteome</keyword>
<evidence type="ECO:0000313" key="10">
    <source>
        <dbReference type="EMBL" id="PWI72331.1"/>
    </source>
</evidence>
<protein>
    <submittedName>
        <fullName evidence="10">MFS transporter</fullName>
    </submittedName>
</protein>
<reference evidence="10 11" key="2">
    <citation type="journal article" date="2016" name="Front. Microbiol.">
        <title>Genome and transcriptome sequences reveal the specific parasitism of the nematophagous Purpureocillium lilacinum 36-1.</title>
        <authorList>
            <person name="Xie J."/>
            <person name="Li S."/>
            <person name="Mo C."/>
            <person name="Xiao X."/>
            <person name="Peng D."/>
            <person name="Wang G."/>
            <person name="Xiao Y."/>
        </authorList>
    </citation>
    <scope>NUCLEOTIDE SEQUENCE [LARGE SCALE GENOMIC DNA]</scope>
    <source>
        <strain evidence="10 11">36-1</strain>
    </source>
</reference>
<comment type="subcellular location">
    <subcellularLocation>
        <location evidence="1">Membrane</location>
        <topology evidence="1">Multi-pass membrane protein</topology>
    </subcellularLocation>
</comment>
<evidence type="ECO:0000313" key="12">
    <source>
        <dbReference type="Proteomes" id="UP001287286"/>
    </source>
</evidence>
<dbReference type="SUPFAM" id="SSF103473">
    <property type="entry name" value="MFS general substrate transporter"/>
    <property type="match status" value="1"/>
</dbReference>
<dbReference type="GO" id="GO:0016020">
    <property type="term" value="C:membrane"/>
    <property type="evidence" value="ECO:0007669"/>
    <property type="project" value="UniProtKB-SubCell"/>
</dbReference>
<evidence type="ECO:0000256" key="3">
    <source>
        <dbReference type="ARBA" id="ARBA00022692"/>
    </source>
</evidence>
<evidence type="ECO:0000259" key="8">
    <source>
        <dbReference type="PROSITE" id="PS50850"/>
    </source>
</evidence>
<dbReference type="PROSITE" id="PS50850">
    <property type="entry name" value="MFS"/>
    <property type="match status" value="1"/>
</dbReference>
<evidence type="ECO:0000256" key="2">
    <source>
        <dbReference type="ARBA" id="ARBA00022448"/>
    </source>
</evidence>
<evidence type="ECO:0000313" key="11">
    <source>
        <dbReference type="Proteomes" id="UP000245956"/>
    </source>
</evidence>
<feature type="domain" description="Major facilitator superfamily (MFS) profile" evidence="8">
    <location>
        <begin position="41"/>
        <end position="463"/>
    </location>
</feature>
<feature type="transmembrane region" description="Helical" evidence="7">
    <location>
        <begin position="409"/>
        <end position="430"/>
    </location>
</feature>
<feature type="transmembrane region" description="Helical" evidence="7">
    <location>
        <begin position="377"/>
        <end position="397"/>
    </location>
</feature>
<proteinExistence type="predicted"/>
<keyword evidence="2" id="KW-0813">Transport</keyword>
<dbReference type="PANTHER" id="PTHR43791">
    <property type="entry name" value="PERMEASE-RELATED"/>
    <property type="match status" value="1"/>
</dbReference>
<dbReference type="InterPro" id="IPR011701">
    <property type="entry name" value="MFS"/>
</dbReference>
<sequence>MDEKAPELHQLESQTDRPEEDLPAYDDAETRRILRKADWRVIPCLAAMYLVSFIDRSNIGNAKVAGMNKDLHLTGMQYNIALTAFFIPYALLEIPCNVILKLTRPSIWMPSIMLAWGIVMTLTGIVKDFKGLVICRVFLGITEVDAPVPNATCSQLADNQVYTSLASFQAQHTFLPFGIDVSLSGAFSGLLAYAIQHMEGIAHLGGWSWIFILEGLATIVIAICMYIFLPDGPATAKFLTQEEKRFIITRLETETGSGEGRTTNSDKLTVRQVMEALKEWRIYVAVVIYWGNTVAVYAFSVTIPTVIRDLGYSAANAQLMTIPVYVCAMICAVVSAMLSDRYKQRSSFILGACVTAALGLLALIASPHPNYPGLTYGFLFLAASGLYSIIVPAICWIANNLAPSGKRAVGMAMLISGGNLGGIVGSNIFLEREAPHYWSGYGVCLAVVLAAIVSVLVLRWRYKKDNTARDKMTLAEIRAKYTDDELVRLGDASPLWRYAL</sequence>
<accession>A0A2U3ECT1</accession>
<feature type="transmembrane region" description="Helical" evidence="7">
    <location>
        <begin position="319"/>
        <end position="339"/>
    </location>
</feature>
<dbReference type="EMBL" id="LCWV01000006">
    <property type="protein sequence ID" value="PWI72331.1"/>
    <property type="molecule type" value="Genomic_DNA"/>
</dbReference>
<evidence type="ECO:0000256" key="7">
    <source>
        <dbReference type="SAM" id="Phobius"/>
    </source>
</evidence>
<reference evidence="9 12" key="4">
    <citation type="journal article" date="2024" name="Microbiol. Resour. Announc.">
        <title>Genome annotations for the ascomycete fungi Trichoderma harzianum, Trichoderma aggressivum, and Purpureocillium lilacinum.</title>
        <authorList>
            <person name="Beijen E.P.W."/>
            <person name="Ohm R.A."/>
        </authorList>
    </citation>
    <scope>NUCLEOTIDE SEQUENCE [LARGE SCALE GENOMIC DNA]</scope>
    <source>
        <strain evidence="9 12">CBS 150709</strain>
    </source>
</reference>
<keyword evidence="3 7" id="KW-0812">Transmembrane</keyword>
<feature type="transmembrane region" description="Helical" evidence="7">
    <location>
        <begin position="280"/>
        <end position="299"/>
    </location>
</feature>
<keyword evidence="4 7" id="KW-1133">Transmembrane helix</keyword>
<dbReference type="PANTHER" id="PTHR43791:SF18">
    <property type="entry name" value="NICOTINIC ACID TRANSPORTER TNA1, PUTATIVE (AFU_ORTHOLOGUE AFUA_3G03820)-RELATED"/>
    <property type="match status" value="1"/>
</dbReference>
<feature type="transmembrane region" description="Helical" evidence="7">
    <location>
        <begin position="106"/>
        <end position="126"/>
    </location>
</feature>
<feature type="compositionally biased region" description="Basic and acidic residues" evidence="6">
    <location>
        <begin position="1"/>
        <end position="17"/>
    </location>
</feature>
<dbReference type="FunFam" id="1.20.1250.20:FF:000018">
    <property type="entry name" value="MFS transporter permease"/>
    <property type="match status" value="1"/>
</dbReference>
<keyword evidence="5 7" id="KW-0472">Membrane</keyword>
<dbReference type="GO" id="GO:0022857">
    <property type="term" value="F:transmembrane transporter activity"/>
    <property type="evidence" value="ECO:0007669"/>
    <property type="project" value="InterPro"/>
</dbReference>
<dbReference type="InterPro" id="IPR020846">
    <property type="entry name" value="MFS_dom"/>
</dbReference>
<name>A0A2U3ECT1_PURLI</name>
<dbReference type="AlphaFoldDB" id="A0A2U3ECT1"/>
<evidence type="ECO:0000256" key="1">
    <source>
        <dbReference type="ARBA" id="ARBA00004141"/>
    </source>
</evidence>
<dbReference type="Gene3D" id="1.20.1250.20">
    <property type="entry name" value="MFS general substrate transporter like domains"/>
    <property type="match status" value="2"/>
</dbReference>
<feature type="region of interest" description="Disordered" evidence="6">
    <location>
        <begin position="1"/>
        <end position="22"/>
    </location>
</feature>
<dbReference type="EMBL" id="JAWRVI010000050">
    <property type="protein sequence ID" value="KAK4084777.1"/>
    <property type="molecule type" value="Genomic_DNA"/>
</dbReference>
<evidence type="ECO:0000256" key="5">
    <source>
        <dbReference type="ARBA" id="ARBA00023136"/>
    </source>
</evidence>
<feature type="transmembrane region" description="Helical" evidence="7">
    <location>
        <begin position="78"/>
        <end position="100"/>
    </location>
</feature>
<evidence type="ECO:0000256" key="6">
    <source>
        <dbReference type="SAM" id="MobiDB-lite"/>
    </source>
</evidence>
<evidence type="ECO:0000256" key="4">
    <source>
        <dbReference type="ARBA" id="ARBA00022989"/>
    </source>
</evidence>
<evidence type="ECO:0000313" key="9">
    <source>
        <dbReference type="EMBL" id="KAK4084777.1"/>
    </source>
</evidence>